<sequence length="45" mass="4988">MNLVYERIKNPEVLGLSSANPVTEPEPLPPVLEQEEDGPPILHPK</sequence>
<gene>
    <name evidence="2" type="ORF">METZ01_LOCUS285688</name>
</gene>
<proteinExistence type="predicted"/>
<dbReference type="EMBL" id="UINC01085362">
    <property type="protein sequence ID" value="SVC32834.1"/>
    <property type="molecule type" value="Genomic_DNA"/>
</dbReference>
<accession>A0A382L7B9</accession>
<dbReference type="AlphaFoldDB" id="A0A382L7B9"/>
<evidence type="ECO:0000256" key="1">
    <source>
        <dbReference type="SAM" id="MobiDB-lite"/>
    </source>
</evidence>
<reference evidence="2" key="1">
    <citation type="submission" date="2018-05" db="EMBL/GenBank/DDBJ databases">
        <authorList>
            <person name="Lanie J.A."/>
            <person name="Ng W.-L."/>
            <person name="Kazmierczak K.M."/>
            <person name="Andrzejewski T.M."/>
            <person name="Davidsen T.M."/>
            <person name="Wayne K.J."/>
            <person name="Tettelin H."/>
            <person name="Glass J.I."/>
            <person name="Rusch D."/>
            <person name="Podicherti R."/>
            <person name="Tsui H.-C.T."/>
            <person name="Winkler M.E."/>
        </authorList>
    </citation>
    <scope>NUCLEOTIDE SEQUENCE</scope>
</reference>
<organism evidence="2">
    <name type="scientific">marine metagenome</name>
    <dbReference type="NCBI Taxonomy" id="408172"/>
    <lineage>
        <taxon>unclassified sequences</taxon>
        <taxon>metagenomes</taxon>
        <taxon>ecological metagenomes</taxon>
    </lineage>
</organism>
<protein>
    <submittedName>
        <fullName evidence="2">Uncharacterized protein</fullName>
    </submittedName>
</protein>
<feature type="region of interest" description="Disordered" evidence="1">
    <location>
        <begin position="16"/>
        <end position="45"/>
    </location>
</feature>
<name>A0A382L7B9_9ZZZZ</name>
<evidence type="ECO:0000313" key="2">
    <source>
        <dbReference type="EMBL" id="SVC32834.1"/>
    </source>
</evidence>
<feature type="non-terminal residue" evidence="2">
    <location>
        <position position="45"/>
    </location>
</feature>